<dbReference type="InterPro" id="IPR000647">
    <property type="entry name" value="CTF/NFI"/>
</dbReference>
<dbReference type="AlphaFoldDB" id="A0AAD9BX15"/>
<dbReference type="Proteomes" id="UP001228049">
    <property type="component" value="Unassembled WGS sequence"/>
</dbReference>
<name>A0AAD9BX15_DISEL</name>
<protein>
    <submittedName>
        <fullName evidence="2">Nuclear factor 1 B-type</fullName>
    </submittedName>
</protein>
<gene>
    <name evidence="2" type="ORF">KUDE01_014982</name>
</gene>
<comment type="caution">
    <text evidence="2">The sequence shown here is derived from an EMBL/GenBank/DDBJ whole genome shotgun (WGS) entry which is preliminary data.</text>
</comment>
<organism evidence="2 3">
    <name type="scientific">Dissostichus eleginoides</name>
    <name type="common">Patagonian toothfish</name>
    <name type="synonym">Dissostichus amissus</name>
    <dbReference type="NCBI Taxonomy" id="100907"/>
    <lineage>
        <taxon>Eukaryota</taxon>
        <taxon>Metazoa</taxon>
        <taxon>Chordata</taxon>
        <taxon>Craniata</taxon>
        <taxon>Vertebrata</taxon>
        <taxon>Euteleostomi</taxon>
        <taxon>Actinopterygii</taxon>
        <taxon>Neopterygii</taxon>
        <taxon>Teleostei</taxon>
        <taxon>Neoteleostei</taxon>
        <taxon>Acanthomorphata</taxon>
        <taxon>Eupercaria</taxon>
        <taxon>Perciformes</taxon>
        <taxon>Notothenioidei</taxon>
        <taxon>Nototheniidae</taxon>
        <taxon>Dissostichus</taxon>
    </lineage>
</organism>
<dbReference type="GO" id="GO:0005634">
    <property type="term" value="C:nucleus"/>
    <property type="evidence" value="ECO:0007669"/>
    <property type="project" value="InterPro"/>
</dbReference>
<sequence length="94" mass="10130">MLTREPCFNSQQSGSPSNNEQGKNPLPVYLEDSFIKSGVFSVAELVRVSRNTSTAVDGCSRSSSLLSKGPRGGVFPVLQLRNMPAVHKVSSHPQ</sequence>
<feature type="compositionally biased region" description="Polar residues" evidence="1">
    <location>
        <begin position="8"/>
        <end position="22"/>
    </location>
</feature>
<accession>A0AAD9BX15</accession>
<proteinExistence type="predicted"/>
<feature type="region of interest" description="Disordered" evidence="1">
    <location>
        <begin position="1"/>
        <end position="26"/>
    </location>
</feature>
<evidence type="ECO:0000313" key="3">
    <source>
        <dbReference type="Proteomes" id="UP001228049"/>
    </source>
</evidence>
<evidence type="ECO:0000256" key="1">
    <source>
        <dbReference type="SAM" id="MobiDB-lite"/>
    </source>
</evidence>
<dbReference type="GO" id="GO:0003700">
    <property type="term" value="F:DNA-binding transcription factor activity"/>
    <property type="evidence" value="ECO:0007669"/>
    <property type="project" value="InterPro"/>
</dbReference>
<evidence type="ECO:0000313" key="2">
    <source>
        <dbReference type="EMBL" id="KAK1890311.1"/>
    </source>
</evidence>
<dbReference type="Pfam" id="PF00859">
    <property type="entry name" value="CTF_NFI"/>
    <property type="match status" value="1"/>
</dbReference>
<keyword evidence="3" id="KW-1185">Reference proteome</keyword>
<dbReference type="EMBL" id="JASDAP010000016">
    <property type="protein sequence ID" value="KAK1890311.1"/>
    <property type="molecule type" value="Genomic_DNA"/>
</dbReference>
<reference evidence="2" key="1">
    <citation type="submission" date="2023-04" db="EMBL/GenBank/DDBJ databases">
        <title>Chromosome-level genome of Chaenocephalus aceratus.</title>
        <authorList>
            <person name="Park H."/>
        </authorList>
    </citation>
    <scope>NUCLEOTIDE SEQUENCE</scope>
    <source>
        <strain evidence="2">DE</strain>
        <tissue evidence="2">Muscle</tissue>
    </source>
</reference>